<organism evidence="2 3">
    <name type="scientific">Pristionchus mayeri</name>
    <dbReference type="NCBI Taxonomy" id="1317129"/>
    <lineage>
        <taxon>Eukaryota</taxon>
        <taxon>Metazoa</taxon>
        <taxon>Ecdysozoa</taxon>
        <taxon>Nematoda</taxon>
        <taxon>Chromadorea</taxon>
        <taxon>Rhabditida</taxon>
        <taxon>Rhabditina</taxon>
        <taxon>Diplogasteromorpha</taxon>
        <taxon>Diplogasteroidea</taxon>
        <taxon>Neodiplogasteridae</taxon>
        <taxon>Pristionchus</taxon>
    </lineage>
</organism>
<dbReference type="EMBL" id="BTRK01000004">
    <property type="protein sequence ID" value="GMR45608.1"/>
    <property type="molecule type" value="Genomic_DNA"/>
</dbReference>
<feature type="non-terminal residue" evidence="2">
    <location>
        <position position="96"/>
    </location>
</feature>
<feature type="compositionally biased region" description="Basic and acidic residues" evidence="1">
    <location>
        <begin position="1"/>
        <end position="15"/>
    </location>
</feature>
<feature type="non-terminal residue" evidence="2">
    <location>
        <position position="1"/>
    </location>
</feature>
<name>A0AAN5CJN9_9BILA</name>
<feature type="region of interest" description="Disordered" evidence="1">
    <location>
        <begin position="1"/>
        <end position="28"/>
    </location>
</feature>
<gene>
    <name evidence="2" type="ORF">PMAYCL1PPCAC_15803</name>
</gene>
<dbReference type="AlphaFoldDB" id="A0AAN5CJN9"/>
<evidence type="ECO:0000313" key="2">
    <source>
        <dbReference type="EMBL" id="GMR45608.1"/>
    </source>
</evidence>
<feature type="compositionally biased region" description="Basic and acidic residues" evidence="1">
    <location>
        <begin position="80"/>
        <end position="96"/>
    </location>
</feature>
<sequence>HLGKARADTIARSDAEGEIGGGPDSLPVVSEKSLGDEFARPLIVLLVPHHCVHGHDDVDSLGYAEILPDCRLPDASPTGESDHRRIDSKRLREDRV</sequence>
<evidence type="ECO:0000313" key="3">
    <source>
        <dbReference type="Proteomes" id="UP001328107"/>
    </source>
</evidence>
<evidence type="ECO:0000256" key="1">
    <source>
        <dbReference type="SAM" id="MobiDB-lite"/>
    </source>
</evidence>
<dbReference type="Proteomes" id="UP001328107">
    <property type="component" value="Unassembled WGS sequence"/>
</dbReference>
<comment type="caution">
    <text evidence="2">The sequence shown here is derived from an EMBL/GenBank/DDBJ whole genome shotgun (WGS) entry which is preliminary data.</text>
</comment>
<feature type="region of interest" description="Disordered" evidence="1">
    <location>
        <begin position="71"/>
        <end position="96"/>
    </location>
</feature>
<protein>
    <submittedName>
        <fullName evidence="2">Uncharacterized protein</fullName>
    </submittedName>
</protein>
<accession>A0AAN5CJN9</accession>
<reference evidence="3" key="1">
    <citation type="submission" date="2022-10" db="EMBL/GenBank/DDBJ databases">
        <title>Genome assembly of Pristionchus species.</title>
        <authorList>
            <person name="Yoshida K."/>
            <person name="Sommer R.J."/>
        </authorList>
    </citation>
    <scope>NUCLEOTIDE SEQUENCE [LARGE SCALE GENOMIC DNA]</scope>
    <source>
        <strain evidence="3">RS5460</strain>
    </source>
</reference>
<keyword evidence="3" id="KW-1185">Reference proteome</keyword>
<proteinExistence type="predicted"/>